<protein>
    <submittedName>
        <fullName evidence="2">HDOD domain-containing protein</fullName>
    </submittedName>
</protein>
<dbReference type="Gene3D" id="1.10.3210.10">
    <property type="entry name" value="Hypothetical protein af1432"/>
    <property type="match status" value="1"/>
</dbReference>
<dbReference type="PANTHER" id="PTHR33525:SF3">
    <property type="entry name" value="RIBONUCLEASE Y"/>
    <property type="match status" value="1"/>
</dbReference>
<dbReference type="RefSeq" id="WP_215871470.1">
    <property type="nucleotide sequence ID" value="NZ_JAAXYO010000182.1"/>
</dbReference>
<reference evidence="2" key="1">
    <citation type="journal article" date="2021" name="ISME J.">
        <title>Genomic evolution of the class Acidithiobacillia: deep-branching Proteobacteria living in extreme acidic conditions.</title>
        <authorList>
            <person name="Moya-Beltran A."/>
            <person name="Beard S."/>
            <person name="Rojas-Villalobos C."/>
            <person name="Issotta F."/>
            <person name="Gallardo Y."/>
            <person name="Ulloa R."/>
            <person name="Giaveno A."/>
            <person name="Degli Esposti M."/>
            <person name="Johnson D.B."/>
            <person name="Quatrini R."/>
        </authorList>
    </citation>
    <scope>NUCLEOTIDE SEQUENCE</scope>
    <source>
        <strain evidence="2">VAN18-1</strain>
    </source>
</reference>
<dbReference type="SUPFAM" id="SSF55781">
    <property type="entry name" value="GAF domain-like"/>
    <property type="match status" value="1"/>
</dbReference>
<gene>
    <name evidence="2" type="ORF">HFQ13_13080</name>
</gene>
<dbReference type="Proteomes" id="UP001197378">
    <property type="component" value="Unassembled WGS sequence"/>
</dbReference>
<sequence length="434" mass="48505">MHKRSVQDWAAQLTQQELPLFGATVQRLLAATQNESRSLTEIGQLISRDPAFSSLVLRMVNSVAFNPNSQRILTIPKAILILGLERVRLLCFSALILENTVQAKFQAQVLDLLRKSLELAAQSEFLAEKVGGEKEQHFLAGLLHYIGQITFWCAGGPEAAEVLAQIEEGLSSAEAARQVLGFPFEELDRSLLQQLGLESFYQLSPVAQIDLLEEAKVWLRLQEENRYPALQERMQRLNSVFQQRTPALLRSLKEHRQRTLSLIPPQWLSGDHGPGPVPQWSEADATVQVQILADLHALPVTGAHLPTLLQTVLDGIHRGGGFDRCAFLVRQSDGWRPRLQTGATRQAFSQTPIIEDEALRLVTRGFLPLRLQENESGSHFLEGSGGYSAPVHFQDKVIGLLYADRALSQRKIGPDNRQAFALFWKQLQLLLVSV</sequence>
<comment type="caution">
    <text evidence="2">The sequence shown here is derived from an EMBL/GenBank/DDBJ whole genome shotgun (WGS) entry which is preliminary data.</text>
</comment>
<accession>A0AAE3CKS0</accession>
<proteinExistence type="predicted"/>
<dbReference type="PANTHER" id="PTHR33525">
    <property type="match status" value="1"/>
</dbReference>
<keyword evidence="3" id="KW-1185">Reference proteome</keyword>
<dbReference type="SUPFAM" id="SSF109604">
    <property type="entry name" value="HD-domain/PDEase-like"/>
    <property type="match status" value="1"/>
</dbReference>
<dbReference type="EMBL" id="JAAXYO010000182">
    <property type="protein sequence ID" value="MBU2789127.1"/>
    <property type="molecule type" value="Genomic_DNA"/>
</dbReference>
<evidence type="ECO:0000313" key="2">
    <source>
        <dbReference type="EMBL" id="MBU2789127.1"/>
    </source>
</evidence>
<evidence type="ECO:0000313" key="3">
    <source>
        <dbReference type="Proteomes" id="UP001197378"/>
    </source>
</evidence>
<dbReference type="InterPro" id="IPR052340">
    <property type="entry name" value="RNase_Y/CdgJ"/>
</dbReference>
<organism evidence="2 3">
    <name type="scientific">Igneacidithiobacillus copahuensis</name>
    <dbReference type="NCBI Taxonomy" id="2724909"/>
    <lineage>
        <taxon>Bacteria</taxon>
        <taxon>Pseudomonadati</taxon>
        <taxon>Pseudomonadota</taxon>
        <taxon>Acidithiobacillia</taxon>
        <taxon>Acidithiobacillales</taxon>
        <taxon>Acidithiobacillaceae</taxon>
        <taxon>Igneacidithiobacillus</taxon>
    </lineage>
</organism>
<feature type="domain" description="HDOD" evidence="1">
    <location>
        <begin position="18"/>
        <end position="211"/>
    </location>
</feature>
<dbReference type="InterPro" id="IPR013976">
    <property type="entry name" value="HDOD"/>
</dbReference>
<name>A0AAE3CKS0_9PROT</name>
<dbReference type="AlphaFoldDB" id="A0AAE3CKS0"/>
<dbReference type="Pfam" id="PF08668">
    <property type="entry name" value="HDOD"/>
    <property type="match status" value="1"/>
</dbReference>
<evidence type="ECO:0000259" key="1">
    <source>
        <dbReference type="PROSITE" id="PS51833"/>
    </source>
</evidence>
<dbReference type="PROSITE" id="PS51833">
    <property type="entry name" value="HDOD"/>
    <property type="match status" value="1"/>
</dbReference>